<evidence type="ECO:0000313" key="7">
    <source>
        <dbReference type="RefSeq" id="XP_033532738.1"/>
    </source>
</evidence>
<dbReference type="InterPro" id="IPR023614">
    <property type="entry name" value="Porin_dom_sf"/>
</dbReference>
<dbReference type="CDD" id="cd07306">
    <property type="entry name" value="Porin3_VDAC"/>
    <property type="match status" value="1"/>
</dbReference>
<keyword evidence="2" id="KW-0812">Transmembrane</keyword>
<dbReference type="Proteomes" id="UP000504638">
    <property type="component" value="Unplaced"/>
</dbReference>
<keyword evidence="6" id="KW-1185">Reference proteome</keyword>
<keyword evidence="3" id="KW-0626">Porin</keyword>
<organism evidence="5">
    <name type="scientific">Eremomyces bilateralis CBS 781.70</name>
    <dbReference type="NCBI Taxonomy" id="1392243"/>
    <lineage>
        <taxon>Eukaryota</taxon>
        <taxon>Fungi</taxon>
        <taxon>Dikarya</taxon>
        <taxon>Ascomycota</taxon>
        <taxon>Pezizomycotina</taxon>
        <taxon>Dothideomycetes</taxon>
        <taxon>Dothideomycetes incertae sedis</taxon>
        <taxon>Eremomycetales</taxon>
        <taxon>Eremomycetaceae</taxon>
        <taxon>Eremomyces</taxon>
    </lineage>
</organism>
<dbReference type="InterPro" id="IPR027246">
    <property type="entry name" value="Porin_Euk/Tom40"/>
</dbReference>
<dbReference type="GO" id="GO:0015288">
    <property type="term" value="F:porin activity"/>
    <property type="evidence" value="ECO:0007669"/>
    <property type="project" value="UniProtKB-KW"/>
</dbReference>
<feature type="region of interest" description="Disordered" evidence="4">
    <location>
        <begin position="75"/>
        <end position="95"/>
    </location>
</feature>
<keyword evidence="2" id="KW-0472">Membrane</keyword>
<feature type="compositionally biased region" description="Low complexity" evidence="4">
    <location>
        <begin position="139"/>
        <end position="152"/>
    </location>
</feature>
<dbReference type="GO" id="GO:0005741">
    <property type="term" value="C:mitochondrial outer membrane"/>
    <property type="evidence" value="ECO:0007669"/>
    <property type="project" value="InterPro"/>
</dbReference>
<evidence type="ECO:0000256" key="2">
    <source>
        <dbReference type="ARBA" id="ARBA00022452"/>
    </source>
</evidence>
<dbReference type="RefSeq" id="XP_033532738.1">
    <property type="nucleotide sequence ID" value="XM_033681393.1"/>
</dbReference>
<keyword evidence="2" id="KW-1134">Transmembrane beta strand</keyword>
<evidence type="ECO:0000256" key="3">
    <source>
        <dbReference type="ARBA" id="ARBA00023114"/>
    </source>
</evidence>
<dbReference type="PANTHER" id="PTHR11743:SF70">
    <property type="entry name" value="GH26960P-RELATED"/>
    <property type="match status" value="1"/>
</dbReference>
<feature type="compositionally biased region" description="Polar residues" evidence="4">
    <location>
        <begin position="79"/>
        <end position="95"/>
    </location>
</feature>
<dbReference type="PROSITE" id="PS00558">
    <property type="entry name" value="EUKARYOTIC_PORIN"/>
    <property type="match status" value="1"/>
</dbReference>
<reference evidence="5 7" key="1">
    <citation type="submission" date="2020-01" db="EMBL/GenBank/DDBJ databases">
        <authorList>
            <consortium name="DOE Joint Genome Institute"/>
            <person name="Haridas S."/>
            <person name="Albert R."/>
            <person name="Binder M."/>
            <person name="Bloem J."/>
            <person name="Labutti K."/>
            <person name="Salamov A."/>
            <person name="Andreopoulos B."/>
            <person name="Baker S.E."/>
            <person name="Barry K."/>
            <person name="Bills G."/>
            <person name="Bluhm B.H."/>
            <person name="Cannon C."/>
            <person name="Castanera R."/>
            <person name="Culley D.E."/>
            <person name="Daum C."/>
            <person name="Ezra D."/>
            <person name="Gonzalez J.B."/>
            <person name="Henrissat B."/>
            <person name="Kuo A."/>
            <person name="Liang C."/>
            <person name="Lipzen A."/>
            <person name="Lutzoni F."/>
            <person name="Magnuson J."/>
            <person name="Mondo S."/>
            <person name="Nolan M."/>
            <person name="Ohm R."/>
            <person name="Pangilinan J."/>
            <person name="Park H.-J."/>
            <person name="Ramirez L."/>
            <person name="Alfaro M."/>
            <person name="Sun H."/>
            <person name="Tritt A."/>
            <person name="Yoshinaga Y."/>
            <person name="Zwiers L.-H."/>
            <person name="Turgeon B.G."/>
            <person name="Goodwin S.B."/>
            <person name="Spatafora J.W."/>
            <person name="Crous P.W."/>
            <person name="Grigoriev I.V."/>
        </authorList>
    </citation>
    <scope>NUCLEOTIDE SEQUENCE</scope>
    <source>
        <strain evidence="5 7">CBS 781.70</strain>
    </source>
</reference>
<feature type="region of interest" description="Disordered" evidence="4">
    <location>
        <begin position="117"/>
        <end position="157"/>
    </location>
</feature>
<reference evidence="7" key="3">
    <citation type="submission" date="2025-04" db="UniProtKB">
        <authorList>
            <consortium name="RefSeq"/>
        </authorList>
    </citation>
    <scope>IDENTIFICATION</scope>
    <source>
        <strain evidence="7">CBS 781.70</strain>
    </source>
</reference>
<dbReference type="InterPro" id="IPR001925">
    <property type="entry name" value="Porin_Euk"/>
</dbReference>
<dbReference type="OrthoDB" id="7827681at2759"/>
<evidence type="ECO:0000313" key="6">
    <source>
        <dbReference type="Proteomes" id="UP000504638"/>
    </source>
</evidence>
<keyword evidence="3" id="KW-0813">Transport</keyword>
<reference evidence="7" key="2">
    <citation type="submission" date="2020-04" db="EMBL/GenBank/DDBJ databases">
        <authorList>
            <consortium name="NCBI Genome Project"/>
        </authorList>
    </citation>
    <scope>NUCLEOTIDE SEQUENCE</scope>
    <source>
        <strain evidence="7">CBS 781.70</strain>
    </source>
</reference>
<evidence type="ECO:0000313" key="5">
    <source>
        <dbReference type="EMBL" id="KAF1811107.1"/>
    </source>
</evidence>
<dbReference type="EMBL" id="ML975163">
    <property type="protein sequence ID" value="KAF1811107.1"/>
    <property type="molecule type" value="Genomic_DNA"/>
</dbReference>
<protein>
    <recommendedName>
        <fullName evidence="8">Mitochondrial porin-like protein</fullName>
    </recommendedName>
</protein>
<proteinExistence type="inferred from homology"/>
<dbReference type="AlphaFoldDB" id="A0A6G1FZ32"/>
<sequence length="395" mass="42110">MSLQSHFPGVKAEVTEAGSTRRTNASANGFKAASAQAPPPAFADIAKPANDLINKDFYHAVAALFEVKLKTPSGVAVTTKGTSPHDGTTSGSVEAKQTVTKGSICLHSFYCESHLRYPSQRRSRDRPTGPSQSGVLLEQQPQQQPQQQQPSPSHAPYRSIHTFTDVALTRTFSLLGVTTTITSNTAKLLSAKAELDNQLAQGLKAELVANYKLDKGPTGGKLSLYFKQPMFHTRAFVDYSHNSGAVQAVVDGVVGHEGFLVGGEAGYDVQKATITRYSAALGYQAPLFSAALTALNNMSVVQASYYQKVNSAVEVGIKASYDLKTAGNVGLEIASKYKIDPLSFAKAKINDRGIASIAYNTKVHQGFTFGIGASLDTQKLNEAGHKIGTSFTFEG</sequence>
<dbReference type="GO" id="GO:0046930">
    <property type="term" value="C:pore complex"/>
    <property type="evidence" value="ECO:0007669"/>
    <property type="project" value="UniProtKB-KW"/>
</dbReference>
<gene>
    <name evidence="5 7" type="ORF">P152DRAFT_475149</name>
</gene>
<evidence type="ECO:0008006" key="8">
    <source>
        <dbReference type="Google" id="ProtNLM"/>
    </source>
</evidence>
<evidence type="ECO:0000256" key="1">
    <source>
        <dbReference type="ARBA" id="ARBA00007780"/>
    </source>
</evidence>
<evidence type="ECO:0000256" key="4">
    <source>
        <dbReference type="SAM" id="MobiDB-lite"/>
    </source>
</evidence>
<dbReference type="Gene3D" id="2.40.160.10">
    <property type="entry name" value="Porin"/>
    <property type="match status" value="1"/>
</dbReference>
<keyword evidence="3" id="KW-0406">Ion transport</keyword>
<dbReference type="Pfam" id="PF01459">
    <property type="entry name" value="Porin_3"/>
    <property type="match status" value="2"/>
</dbReference>
<feature type="compositionally biased region" description="Polar residues" evidence="4">
    <location>
        <begin position="17"/>
        <end position="27"/>
    </location>
</feature>
<comment type="similarity">
    <text evidence="1">Belongs to the eukaryotic mitochondrial porin family.</text>
</comment>
<name>A0A6G1FZ32_9PEZI</name>
<dbReference type="GO" id="GO:0008308">
    <property type="term" value="F:voltage-gated monoatomic anion channel activity"/>
    <property type="evidence" value="ECO:0007669"/>
    <property type="project" value="InterPro"/>
</dbReference>
<dbReference type="GeneID" id="54421963"/>
<accession>A0A6G1FZ32</accession>
<feature type="region of interest" description="Disordered" evidence="4">
    <location>
        <begin position="1"/>
        <end position="36"/>
    </location>
</feature>
<dbReference type="PANTHER" id="PTHR11743">
    <property type="entry name" value="VOLTAGE-DEPENDENT ANION-SELECTIVE CHANNEL"/>
    <property type="match status" value="1"/>
</dbReference>